<feature type="transmembrane region" description="Helical" evidence="2">
    <location>
        <begin position="330"/>
        <end position="351"/>
    </location>
</feature>
<evidence type="ECO:0000313" key="3">
    <source>
        <dbReference type="EMBL" id="KAF2841832.1"/>
    </source>
</evidence>
<protein>
    <submittedName>
        <fullName evidence="3">Uncharacterized protein</fullName>
    </submittedName>
</protein>
<proteinExistence type="predicted"/>
<keyword evidence="2" id="KW-0472">Membrane</keyword>
<sequence length="471" mass="51699">MAPKFFMAPNDNGKILIGRSEVELSNDAPDALKPVIPNAIEVPAVNAVELGDGAVTEDKILVSRSEVELGEDASEEAVGQHVPTGIELSNVAEANELDDEAAMDDKIIVSRSEEELNENIEVDKRRLVSRSEVELSEDDSEEEKTMRVLPGEDVEEVESDDENVIFNPAVRQYEESEGEESTKISTGRDEEVEQDGEAARLNAREDDEETDDYEGTEGLTTREDEEDEKEFEEVAQLFAREVTEEILEGEGEPAQMTVKQKFEEANPGEIAHPAHVHQDEEVEEEQVVDEKKSILPEEVKGVSVATNGLPSVEFVEVPAQISTGQVAGQIVGGVVAGVMLTLLALWAVLCIKKRNASKRAQNWEVNDALVSQLQEPVTQRDGNLVPNSYVIMIILHLIAPVSIAIILHMISELGQIVKRAAEAVSLPIPTLAEPSTLAQDDIVKSIVVTWMGTSSLSIDRYRVRREFACVS</sequence>
<evidence type="ECO:0000313" key="4">
    <source>
        <dbReference type="Proteomes" id="UP000799429"/>
    </source>
</evidence>
<feature type="compositionally biased region" description="Acidic residues" evidence="1">
    <location>
        <begin position="205"/>
        <end position="215"/>
    </location>
</feature>
<dbReference type="EMBL" id="MU006090">
    <property type="protein sequence ID" value="KAF2841832.1"/>
    <property type="molecule type" value="Genomic_DNA"/>
</dbReference>
<reference evidence="3" key="1">
    <citation type="journal article" date="2020" name="Stud. Mycol.">
        <title>101 Dothideomycetes genomes: a test case for predicting lifestyles and emergence of pathogens.</title>
        <authorList>
            <person name="Haridas S."/>
            <person name="Albert R."/>
            <person name="Binder M."/>
            <person name="Bloem J."/>
            <person name="Labutti K."/>
            <person name="Salamov A."/>
            <person name="Andreopoulos B."/>
            <person name="Baker S."/>
            <person name="Barry K."/>
            <person name="Bills G."/>
            <person name="Bluhm B."/>
            <person name="Cannon C."/>
            <person name="Castanera R."/>
            <person name="Culley D."/>
            <person name="Daum C."/>
            <person name="Ezra D."/>
            <person name="Gonzalez J."/>
            <person name="Henrissat B."/>
            <person name="Kuo A."/>
            <person name="Liang C."/>
            <person name="Lipzen A."/>
            <person name="Lutzoni F."/>
            <person name="Magnuson J."/>
            <person name="Mondo S."/>
            <person name="Nolan M."/>
            <person name="Ohm R."/>
            <person name="Pangilinan J."/>
            <person name="Park H.-J."/>
            <person name="Ramirez L."/>
            <person name="Alfaro M."/>
            <person name="Sun H."/>
            <person name="Tritt A."/>
            <person name="Yoshinaga Y."/>
            <person name="Zwiers L.-H."/>
            <person name="Turgeon B."/>
            <person name="Goodwin S."/>
            <person name="Spatafora J."/>
            <person name="Crous P."/>
            <person name="Grigoriev I."/>
        </authorList>
    </citation>
    <scope>NUCLEOTIDE SEQUENCE</scope>
    <source>
        <strain evidence="3">CBS 101060</strain>
    </source>
</reference>
<keyword evidence="2" id="KW-0812">Transmembrane</keyword>
<evidence type="ECO:0000256" key="2">
    <source>
        <dbReference type="SAM" id="Phobius"/>
    </source>
</evidence>
<feature type="transmembrane region" description="Helical" evidence="2">
    <location>
        <begin position="389"/>
        <end position="410"/>
    </location>
</feature>
<dbReference type="AlphaFoldDB" id="A0A9P4SG12"/>
<organism evidence="3 4">
    <name type="scientific">Patellaria atrata CBS 101060</name>
    <dbReference type="NCBI Taxonomy" id="1346257"/>
    <lineage>
        <taxon>Eukaryota</taxon>
        <taxon>Fungi</taxon>
        <taxon>Dikarya</taxon>
        <taxon>Ascomycota</taxon>
        <taxon>Pezizomycotina</taxon>
        <taxon>Dothideomycetes</taxon>
        <taxon>Dothideomycetes incertae sedis</taxon>
        <taxon>Patellariales</taxon>
        <taxon>Patellariaceae</taxon>
        <taxon>Patellaria</taxon>
    </lineage>
</organism>
<gene>
    <name evidence="3" type="ORF">M501DRAFT_988118</name>
</gene>
<name>A0A9P4SG12_9PEZI</name>
<accession>A0A9P4SG12</accession>
<feature type="region of interest" description="Disordered" evidence="1">
    <location>
        <begin position="130"/>
        <end position="229"/>
    </location>
</feature>
<evidence type="ECO:0000256" key="1">
    <source>
        <dbReference type="SAM" id="MobiDB-lite"/>
    </source>
</evidence>
<dbReference type="Proteomes" id="UP000799429">
    <property type="component" value="Unassembled WGS sequence"/>
</dbReference>
<feature type="compositionally biased region" description="Basic and acidic residues" evidence="1">
    <location>
        <begin position="180"/>
        <end position="189"/>
    </location>
</feature>
<feature type="compositionally biased region" description="Acidic residues" evidence="1">
    <location>
        <begin position="152"/>
        <end position="163"/>
    </location>
</feature>
<comment type="caution">
    <text evidence="3">The sequence shown here is derived from an EMBL/GenBank/DDBJ whole genome shotgun (WGS) entry which is preliminary data.</text>
</comment>
<keyword evidence="2" id="KW-1133">Transmembrane helix</keyword>
<keyword evidence="4" id="KW-1185">Reference proteome</keyword>